<dbReference type="InterPro" id="IPR036388">
    <property type="entry name" value="WH-like_DNA-bd_sf"/>
</dbReference>
<evidence type="ECO:0000313" key="7">
    <source>
        <dbReference type="Proteomes" id="UP000238196"/>
    </source>
</evidence>
<dbReference type="Gene3D" id="3.40.190.10">
    <property type="entry name" value="Periplasmic binding protein-like II"/>
    <property type="match status" value="2"/>
</dbReference>
<evidence type="ECO:0000256" key="2">
    <source>
        <dbReference type="ARBA" id="ARBA00023015"/>
    </source>
</evidence>
<evidence type="ECO:0000256" key="4">
    <source>
        <dbReference type="ARBA" id="ARBA00023163"/>
    </source>
</evidence>
<gene>
    <name evidence="6" type="ORF">C4K68_28310</name>
</gene>
<dbReference type="SUPFAM" id="SSF46785">
    <property type="entry name" value="Winged helix' DNA-binding domain"/>
    <property type="match status" value="1"/>
</dbReference>
<dbReference type="AlphaFoldDB" id="A0A2S5KGW1"/>
<keyword evidence="3" id="KW-0238">DNA-binding</keyword>
<dbReference type="InterPro" id="IPR000847">
    <property type="entry name" value="LysR_HTH_N"/>
</dbReference>
<dbReference type="PANTHER" id="PTHR30537:SF74">
    <property type="entry name" value="HTH-TYPE TRANSCRIPTIONAL REGULATOR TRPI"/>
    <property type="match status" value="1"/>
</dbReference>
<accession>A0A2S5KGW1</accession>
<dbReference type="GO" id="GO:0006351">
    <property type="term" value="P:DNA-templated transcription"/>
    <property type="evidence" value="ECO:0007669"/>
    <property type="project" value="TreeGrafter"/>
</dbReference>
<dbReference type="PRINTS" id="PR00039">
    <property type="entry name" value="HTHLYSR"/>
</dbReference>
<dbReference type="Gene3D" id="1.10.10.10">
    <property type="entry name" value="Winged helix-like DNA-binding domain superfamily/Winged helix DNA-binding domain"/>
    <property type="match status" value="1"/>
</dbReference>
<comment type="similarity">
    <text evidence="1">Belongs to the LysR transcriptional regulatory family.</text>
</comment>
<evidence type="ECO:0000313" key="6">
    <source>
        <dbReference type="EMBL" id="PPC74018.1"/>
    </source>
</evidence>
<dbReference type="InterPro" id="IPR005119">
    <property type="entry name" value="LysR_subst-bd"/>
</dbReference>
<dbReference type="InterPro" id="IPR036390">
    <property type="entry name" value="WH_DNA-bd_sf"/>
</dbReference>
<keyword evidence="4" id="KW-0804">Transcription</keyword>
<dbReference type="EMBL" id="PRLP01000169">
    <property type="protein sequence ID" value="PPC74018.1"/>
    <property type="molecule type" value="Genomic_DNA"/>
</dbReference>
<dbReference type="PROSITE" id="PS50931">
    <property type="entry name" value="HTH_LYSR"/>
    <property type="match status" value="1"/>
</dbReference>
<evidence type="ECO:0000256" key="1">
    <source>
        <dbReference type="ARBA" id="ARBA00009437"/>
    </source>
</evidence>
<feature type="domain" description="HTH lysR-type" evidence="5">
    <location>
        <begin position="9"/>
        <end position="66"/>
    </location>
</feature>
<dbReference type="OrthoDB" id="6787458at2"/>
<dbReference type="PANTHER" id="PTHR30537">
    <property type="entry name" value="HTH-TYPE TRANSCRIPTIONAL REGULATOR"/>
    <property type="match status" value="1"/>
</dbReference>
<dbReference type="Pfam" id="PF03466">
    <property type="entry name" value="LysR_substrate"/>
    <property type="match status" value="1"/>
</dbReference>
<reference evidence="6 7" key="1">
    <citation type="submission" date="2018-02" db="EMBL/GenBank/DDBJ databases">
        <title>novel marine gammaproteobacteria from coastal saline agro ecosystem.</title>
        <authorList>
            <person name="Krishnan R."/>
            <person name="Ramesh Kumar N."/>
        </authorList>
    </citation>
    <scope>NUCLEOTIDE SEQUENCE [LARGE SCALE GENOMIC DNA]</scope>
    <source>
        <strain evidence="6 7">228</strain>
    </source>
</reference>
<name>A0A2S5KGW1_9PROT</name>
<dbReference type="Proteomes" id="UP000238196">
    <property type="component" value="Unassembled WGS sequence"/>
</dbReference>
<evidence type="ECO:0000259" key="5">
    <source>
        <dbReference type="PROSITE" id="PS50931"/>
    </source>
</evidence>
<organism evidence="6 7">
    <name type="scientific">Proteobacteria bacterium 228</name>
    <dbReference type="NCBI Taxonomy" id="2083153"/>
    <lineage>
        <taxon>Bacteria</taxon>
        <taxon>Pseudomonadati</taxon>
        <taxon>Pseudomonadota</taxon>
    </lineage>
</organism>
<keyword evidence="2" id="KW-0805">Transcription regulation</keyword>
<dbReference type="InterPro" id="IPR058163">
    <property type="entry name" value="LysR-type_TF_proteobact-type"/>
</dbReference>
<proteinExistence type="inferred from homology"/>
<evidence type="ECO:0000256" key="3">
    <source>
        <dbReference type="ARBA" id="ARBA00023125"/>
    </source>
</evidence>
<comment type="caution">
    <text evidence="6">The sequence shown here is derived from an EMBL/GenBank/DDBJ whole genome shotgun (WGS) entry which is preliminary data.</text>
</comment>
<dbReference type="Pfam" id="PF00126">
    <property type="entry name" value="HTH_1"/>
    <property type="match status" value="1"/>
</dbReference>
<sequence>MPTLRRQLPSANALFVFEAAARCGNFTRAAAELGVTQPAVSRMLSLLEEYLGVKLFVRTPTGTELTEYGQLLNRGIREGFDCIEAAINEIHRRQSGQETVTLSVSTAFTNHWLMPRMHRLQQEFPGLDVRFQLISGSVTGPLDDVDLGVRFLSGEDIKLSGHLLMPELLTLVASPAYKEQHLHSAQDASATFISLTDSRTNWLEHFPDSREHFGTLHALEFSDYAVVLQAALLGQGVAVGWMNVVSNWLCNGALVPVTNEVIATGRQCYVAYSARKPLSTAAQRVKDWIIEETYTDLRKVIGLYPDLDIERLCHKSAVLL</sequence>
<dbReference type="GO" id="GO:0003700">
    <property type="term" value="F:DNA-binding transcription factor activity"/>
    <property type="evidence" value="ECO:0007669"/>
    <property type="project" value="InterPro"/>
</dbReference>
<protein>
    <submittedName>
        <fullName evidence="6">LysR family transcriptional regulator</fullName>
    </submittedName>
</protein>
<dbReference type="SUPFAM" id="SSF53850">
    <property type="entry name" value="Periplasmic binding protein-like II"/>
    <property type="match status" value="1"/>
</dbReference>
<dbReference type="GO" id="GO:0043565">
    <property type="term" value="F:sequence-specific DNA binding"/>
    <property type="evidence" value="ECO:0007669"/>
    <property type="project" value="TreeGrafter"/>
</dbReference>